<dbReference type="Proteomes" id="UP000320333">
    <property type="component" value="Unassembled WGS sequence"/>
</dbReference>
<evidence type="ECO:0000256" key="4">
    <source>
        <dbReference type="ARBA" id="ARBA00023136"/>
    </source>
</evidence>
<feature type="transmembrane region" description="Helical" evidence="5">
    <location>
        <begin position="124"/>
        <end position="145"/>
    </location>
</feature>
<dbReference type="PANTHER" id="PTHR10231">
    <property type="entry name" value="NUCLEOTIDE-SUGAR TRANSMEMBRANE TRANSPORTER"/>
    <property type="match status" value="1"/>
</dbReference>
<reference evidence="6 7" key="1">
    <citation type="journal article" date="2019" name="Sci. Rep.">
        <title>Comparative genomics of chytrid fungi reveal insights into the obligate biotrophic and pathogenic lifestyle of Synchytrium endobioticum.</title>
        <authorList>
            <person name="van de Vossenberg B.T.L.H."/>
            <person name="Warris S."/>
            <person name="Nguyen H.D.T."/>
            <person name="van Gent-Pelzer M.P.E."/>
            <person name="Joly D.L."/>
            <person name="van de Geest H.C."/>
            <person name="Bonants P.J.M."/>
            <person name="Smith D.S."/>
            <person name="Levesque C.A."/>
            <person name="van der Lee T.A.J."/>
        </authorList>
    </citation>
    <scope>NUCLEOTIDE SEQUENCE [LARGE SCALE GENOMIC DNA]</scope>
    <source>
        <strain evidence="6 7">CBS 675.73</strain>
    </source>
</reference>
<accession>A0A507FGI0</accession>
<comment type="subcellular location">
    <subcellularLocation>
        <location evidence="1">Membrane</location>
        <topology evidence="1">Multi-pass membrane protein</topology>
    </subcellularLocation>
</comment>
<dbReference type="Pfam" id="PF04142">
    <property type="entry name" value="Nuc_sug_transp"/>
    <property type="match status" value="1"/>
</dbReference>
<evidence type="ECO:0008006" key="8">
    <source>
        <dbReference type="Google" id="ProtNLM"/>
    </source>
</evidence>
<feature type="transmembrane region" description="Helical" evidence="5">
    <location>
        <begin position="191"/>
        <end position="212"/>
    </location>
</feature>
<dbReference type="EMBL" id="QEAP01000079">
    <property type="protein sequence ID" value="TPX75491.1"/>
    <property type="molecule type" value="Genomic_DNA"/>
</dbReference>
<gene>
    <name evidence="6" type="ORF">CcCBS67573_g03239</name>
</gene>
<proteinExistence type="predicted"/>
<protein>
    <recommendedName>
        <fullName evidence="8">Sugar phosphate transporter domain-containing protein</fullName>
    </recommendedName>
</protein>
<organism evidence="6 7">
    <name type="scientific">Chytriomyces confervae</name>
    <dbReference type="NCBI Taxonomy" id="246404"/>
    <lineage>
        <taxon>Eukaryota</taxon>
        <taxon>Fungi</taxon>
        <taxon>Fungi incertae sedis</taxon>
        <taxon>Chytridiomycota</taxon>
        <taxon>Chytridiomycota incertae sedis</taxon>
        <taxon>Chytridiomycetes</taxon>
        <taxon>Chytridiales</taxon>
        <taxon>Chytriomycetaceae</taxon>
        <taxon>Chytriomyces</taxon>
    </lineage>
</organism>
<feature type="transmembrane region" description="Helical" evidence="5">
    <location>
        <begin position="247"/>
        <end position="268"/>
    </location>
</feature>
<dbReference type="AlphaFoldDB" id="A0A507FGI0"/>
<evidence type="ECO:0000313" key="6">
    <source>
        <dbReference type="EMBL" id="TPX75491.1"/>
    </source>
</evidence>
<name>A0A507FGI0_9FUNG</name>
<keyword evidence="2 5" id="KW-0812">Transmembrane</keyword>
<sequence length="322" mass="34721">MSAALAGFLTLELTRAVLTEGMYATAAGASRRPLLHAQVVILAVEVVRVAAACCMIISEKRKPKLHVHALKSVGIQTGLWFVNNCIYFNVLSHASVATVSILMQLRLPITGILHHFLVRNQSSLGAWIALIVIYVGVVCAQWSNSFSISDMWTIISCLVLSILSSIASIVSEKMLKGANMPFWDQQLQVCALSVVSSSVFLVAMADGPWINYDMLNTVSVAFTTGSVLAAAGAGLFTGLVVRHLDSVVKLIAQSVAAVSTTVLVYLLFGTFKAIFGMFVVGAVLLILGTALYALETTTNPNYARFRNVYRLSETKENIGKME</sequence>
<evidence type="ECO:0000256" key="2">
    <source>
        <dbReference type="ARBA" id="ARBA00022692"/>
    </source>
</evidence>
<dbReference type="SUPFAM" id="SSF103481">
    <property type="entry name" value="Multidrug resistance efflux transporter EmrE"/>
    <property type="match status" value="1"/>
</dbReference>
<dbReference type="GO" id="GO:0015165">
    <property type="term" value="F:pyrimidine nucleotide-sugar transmembrane transporter activity"/>
    <property type="evidence" value="ECO:0007669"/>
    <property type="project" value="InterPro"/>
</dbReference>
<feature type="transmembrane region" description="Helical" evidence="5">
    <location>
        <begin position="274"/>
        <end position="294"/>
    </location>
</feature>
<comment type="caution">
    <text evidence="6">The sequence shown here is derived from an EMBL/GenBank/DDBJ whole genome shotgun (WGS) entry which is preliminary data.</text>
</comment>
<dbReference type="OrthoDB" id="408493at2759"/>
<feature type="transmembrane region" description="Helical" evidence="5">
    <location>
        <begin position="218"/>
        <end position="240"/>
    </location>
</feature>
<dbReference type="GO" id="GO:0000139">
    <property type="term" value="C:Golgi membrane"/>
    <property type="evidence" value="ECO:0007669"/>
    <property type="project" value="InterPro"/>
</dbReference>
<keyword evidence="4 5" id="KW-0472">Membrane</keyword>
<evidence type="ECO:0000313" key="7">
    <source>
        <dbReference type="Proteomes" id="UP000320333"/>
    </source>
</evidence>
<evidence type="ECO:0000256" key="1">
    <source>
        <dbReference type="ARBA" id="ARBA00004141"/>
    </source>
</evidence>
<evidence type="ECO:0000256" key="5">
    <source>
        <dbReference type="SAM" id="Phobius"/>
    </source>
</evidence>
<keyword evidence="7" id="KW-1185">Reference proteome</keyword>
<dbReference type="InterPro" id="IPR037185">
    <property type="entry name" value="EmrE-like"/>
</dbReference>
<dbReference type="STRING" id="246404.A0A507FGI0"/>
<feature type="transmembrane region" description="Helical" evidence="5">
    <location>
        <begin position="151"/>
        <end position="170"/>
    </location>
</feature>
<dbReference type="InterPro" id="IPR007271">
    <property type="entry name" value="Nuc_sug_transpt"/>
</dbReference>
<keyword evidence="3 5" id="KW-1133">Transmembrane helix</keyword>
<evidence type="ECO:0000256" key="3">
    <source>
        <dbReference type="ARBA" id="ARBA00022989"/>
    </source>
</evidence>